<evidence type="ECO:0000256" key="5">
    <source>
        <dbReference type="PROSITE-ProRule" id="PRU10141"/>
    </source>
</evidence>
<dbReference type="PANTHER" id="PTHR43289">
    <property type="entry name" value="MITOGEN-ACTIVATED PROTEIN KINASE KINASE KINASE 20-RELATED"/>
    <property type="match status" value="1"/>
</dbReference>
<keyword evidence="4 5" id="KW-0067">ATP-binding</keyword>
<reference evidence="9" key="1">
    <citation type="submission" date="2022-09" db="EMBL/GenBank/DDBJ databases">
        <title>Tahibacter sp. nov., isolated from a fresh water.</title>
        <authorList>
            <person name="Baek J.H."/>
            <person name="Lee J.K."/>
            <person name="Kim J.M."/>
            <person name="Jeon C.O."/>
        </authorList>
    </citation>
    <scope>NUCLEOTIDE SEQUENCE</scope>
    <source>
        <strain evidence="9">W38</strain>
    </source>
</reference>
<feature type="domain" description="Protein kinase" evidence="8">
    <location>
        <begin position="20"/>
        <end position="281"/>
    </location>
</feature>
<keyword evidence="9" id="KW-0723">Serine/threonine-protein kinase</keyword>
<dbReference type="InterPro" id="IPR008271">
    <property type="entry name" value="Ser/Thr_kinase_AS"/>
</dbReference>
<feature type="binding site" evidence="5">
    <location>
        <position position="49"/>
    </location>
    <ligand>
        <name>ATP</name>
        <dbReference type="ChEBI" id="CHEBI:30616"/>
    </ligand>
</feature>
<dbReference type="PROSITE" id="PS00107">
    <property type="entry name" value="PROTEIN_KINASE_ATP"/>
    <property type="match status" value="1"/>
</dbReference>
<keyword evidence="3 9" id="KW-0418">Kinase</keyword>
<dbReference type="PROSITE" id="PS50011">
    <property type="entry name" value="PROTEIN_KINASE_DOM"/>
    <property type="match status" value="1"/>
</dbReference>
<dbReference type="Proteomes" id="UP001064632">
    <property type="component" value="Chromosome"/>
</dbReference>
<protein>
    <submittedName>
        <fullName evidence="9">Serine/threonine protein kinase</fullName>
    </submittedName>
</protein>
<organism evidence="9 10">
    <name type="scientific">Tahibacter amnicola</name>
    <dbReference type="NCBI Taxonomy" id="2976241"/>
    <lineage>
        <taxon>Bacteria</taxon>
        <taxon>Pseudomonadati</taxon>
        <taxon>Pseudomonadota</taxon>
        <taxon>Gammaproteobacteria</taxon>
        <taxon>Lysobacterales</taxon>
        <taxon>Rhodanobacteraceae</taxon>
        <taxon>Tahibacter</taxon>
    </lineage>
</organism>
<evidence type="ECO:0000256" key="4">
    <source>
        <dbReference type="ARBA" id="ARBA00022840"/>
    </source>
</evidence>
<dbReference type="InterPro" id="IPR000719">
    <property type="entry name" value="Prot_kinase_dom"/>
</dbReference>
<dbReference type="SMART" id="SM00220">
    <property type="entry name" value="S_TKc"/>
    <property type="match status" value="1"/>
</dbReference>
<evidence type="ECO:0000256" key="2">
    <source>
        <dbReference type="ARBA" id="ARBA00022741"/>
    </source>
</evidence>
<evidence type="ECO:0000256" key="7">
    <source>
        <dbReference type="SAM" id="Phobius"/>
    </source>
</evidence>
<dbReference type="Gene3D" id="3.30.200.20">
    <property type="entry name" value="Phosphorylase Kinase, domain 1"/>
    <property type="match status" value="1"/>
</dbReference>
<evidence type="ECO:0000313" key="9">
    <source>
        <dbReference type="EMBL" id="UXI70186.1"/>
    </source>
</evidence>
<keyword evidence="2 5" id="KW-0547">Nucleotide-binding</keyword>
<evidence type="ECO:0000256" key="3">
    <source>
        <dbReference type="ARBA" id="ARBA00022777"/>
    </source>
</evidence>
<feature type="region of interest" description="Disordered" evidence="6">
    <location>
        <begin position="168"/>
        <end position="189"/>
    </location>
</feature>
<dbReference type="RefSeq" id="WP_261697137.1">
    <property type="nucleotide sequence ID" value="NZ_CP104694.1"/>
</dbReference>
<proteinExistence type="predicted"/>
<keyword evidence="1" id="KW-0808">Transferase</keyword>
<dbReference type="CDD" id="cd14014">
    <property type="entry name" value="STKc_PknB_like"/>
    <property type="match status" value="1"/>
</dbReference>
<accession>A0ABY6BKN9</accession>
<evidence type="ECO:0000259" key="8">
    <source>
        <dbReference type="PROSITE" id="PS50011"/>
    </source>
</evidence>
<dbReference type="PANTHER" id="PTHR43289:SF34">
    <property type="entry name" value="SERINE_THREONINE-PROTEIN KINASE YBDM-RELATED"/>
    <property type="match status" value="1"/>
</dbReference>
<name>A0ABY6BKN9_9GAMM</name>
<dbReference type="InterPro" id="IPR017441">
    <property type="entry name" value="Protein_kinase_ATP_BS"/>
</dbReference>
<feature type="transmembrane region" description="Helical" evidence="7">
    <location>
        <begin position="294"/>
        <end position="315"/>
    </location>
</feature>
<keyword evidence="7" id="KW-1133">Transmembrane helix</keyword>
<dbReference type="InterPro" id="IPR011009">
    <property type="entry name" value="Kinase-like_dom_sf"/>
</dbReference>
<evidence type="ECO:0000256" key="6">
    <source>
        <dbReference type="SAM" id="MobiDB-lite"/>
    </source>
</evidence>
<feature type="transmembrane region" description="Helical" evidence="7">
    <location>
        <begin position="12"/>
        <end position="35"/>
    </location>
</feature>
<keyword evidence="7" id="KW-0812">Transmembrane</keyword>
<keyword evidence="10" id="KW-1185">Reference proteome</keyword>
<evidence type="ECO:0000256" key="1">
    <source>
        <dbReference type="ARBA" id="ARBA00022679"/>
    </source>
</evidence>
<dbReference type="Pfam" id="PF00069">
    <property type="entry name" value="Pkinase"/>
    <property type="match status" value="1"/>
</dbReference>
<keyword evidence="7" id="KW-0472">Membrane</keyword>
<gene>
    <name evidence="9" type="ORF">N4264_11305</name>
</gene>
<dbReference type="PROSITE" id="PS00108">
    <property type="entry name" value="PROTEIN_KINASE_ST"/>
    <property type="match status" value="1"/>
</dbReference>
<dbReference type="GO" id="GO:0004674">
    <property type="term" value="F:protein serine/threonine kinase activity"/>
    <property type="evidence" value="ECO:0007669"/>
    <property type="project" value="UniProtKB-KW"/>
</dbReference>
<dbReference type="SUPFAM" id="SSF56112">
    <property type="entry name" value="Protein kinase-like (PK-like)"/>
    <property type="match status" value="1"/>
</dbReference>
<dbReference type="Gene3D" id="1.10.510.10">
    <property type="entry name" value="Transferase(Phosphotransferase) domain 1"/>
    <property type="match status" value="1"/>
</dbReference>
<evidence type="ECO:0000313" key="10">
    <source>
        <dbReference type="Proteomes" id="UP001064632"/>
    </source>
</evidence>
<dbReference type="EMBL" id="CP104694">
    <property type="protein sequence ID" value="UXI70186.1"/>
    <property type="molecule type" value="Genomic_DNA"/>
</dbReference>
<sequence length="650" mass="70332">MTAESATSGAGNGFPVIAGFTFTGLLGRGGMAAVYRARQDSLGRDVAIKVVEPDATDAARHLQRLEDEARGLAGLHHPSIVQLYDFGRTEHGAMYYVMPLLSGGDLLQWERPVAESRLVPLLERLLDALDHAHSSGIVHRDIKPENVLFDREGRPLLADFGAAQMPRPNRLTEDGTAIGSTGYMSPEQARGREVDARSDLYSLAVLAYEQLTGTLPFEGVDALSVALAQLEHPVPRLPRALRHWQAFFDRTLAVDPQKRYASAAQMREALPMPASSRPSWLSAVTTRLDKRWRLPAAVAAGLAIGALLFLVVGWLSGPRISAESIAALIQQGALTQPDEPNALDALRRAREAGMDADAVGALQSQLAGRLDENVRGALAADSLPALRVAWRRWQLAVDDFAFPQEGVVAERTDAVARRLSRDLDTALLRFDRTQASDALAVVDDWKSAPAALVSHAAKVRAIPEVGGHFADDNGPMLVLVRRPVDDESGLAVMSAPLQADLYDEFTRETRRAATSCEAAPGDYKGCIEHAVARQFAEWLSRRTGHSYRLPTLDELAQARPMLAAPPVVAWSNDCNAVTVARQQNAVRRTWGEVRSLFGRPAAPRTQTRCDGYQALPLAEADGQPRVLKSADASTGVILVREIKAAPASGS</sequence>